<dbReference type="AlphaFoldDB" id="A0A538SKW8"/>
<feature type="domain" description="Ice-binding protein C-terminal" evidence="3">
    <location>
        <begin position="130"/>
        <end position="154"/>
    </location>
</feature>
<evidence type="ECO:0000313" key="5">
    <source>
        <dbReference type="Proteomes" id="UP000320184"/>
    </source>
</evidence>
<reference evidence="4 5" key="1">
    <citation type="journal article" date="2019" name="Nat. Microbiol.">
        <title>Mediterranean grassland soil C-N compound turnover is dependent on rainfall and depth, and is mediated by genomically divergent microorganisms.</title>
        <authorList>
            <person name="Diamond S."/>
            <person name="Andeer P.F."/>
            <person name="Li Z."/>
            <person name="Crits-Christoph A."/>
            <person name="Burstein D."/>
            <person name="Anantharaman K."/>
            <person name="Lane K.R."/>
            <person name="Thomas B.C."/>
            <person name="Pan C."/>
            <person name="Northen T.R."/>
            <person name="Banfield J.F."/>
        </authorList>
    </citation>
    <scope>NUCLEOTIDE SEQUENCE [LARGE SCALE GENOMIC DNA]</scope>
    <source>
        <strain evidence="4">WS_3</strain>
    </source>
</reference>
<dbReference type="Pfam" id="PF07589">
    <property type="entry name" value="PEP-CTERM"/>
    <property type="match status" value="1"/>
</dbReference>
<feature type="compositionally biased region" description="Basic residues" evidence="1">
    <location>
        <begin position="12"/>
        <end position="23"/>
    </location>
</feature>
<feature type="transmembrane region" description="Helical" evidence="2">
    <location>
        <begin position="62"/>
        <end position="82"/>
    </location>
</feature>
<gene>
    <name evidence="4" type="ORF">E6K73_04010</name>
</gene>
<protein>
    <submittedName>
        <fullName evidence="4">PEP-CTERM sorting domain-containing protein</fullName>
    </submittedName>
</protein>
<keyword evidence="2" id="KW-0812">Transmembrane</keyword>
<dbReference type="EMBL" id="VBOT01000048">
    <property type="protein sequence ID" value="TMQ52015.1"/>
    <property type="molecule type" value="Genomic_DNA"/>
</dbReference>
<evidence type="ECO:0000259" key="3">
    <source>
        <dbReference type="Pfam" id="PF07589"/>
    </source>
</evidence>
<comment type="caution">
    <text evidence="4">The sequence shown here is derived from an EMBL/GenBank/DDBJ whole genome shotgun (WGS) entry which is preliminary data.</text>
</comment>
<keyword evidence="2" id="KW-0472">Membrane</keyword>
<dbReference type="InterPro" id="IPR013424">
    <property type="entry name" value="Ice-binding_C"/>
</dbReference>
<evidence type="ECO:0000256" key="2">
    <source>
        <dbReference type="SAM" id="Phobius"/>
    </source>
</evidence>
<feature type="region of interest" description="Disordered" evidence="1">
    <location>
        <begin position="1"/>
        <end position="30"/>
    </location>
</feature>
<sequence length="157" mass="16919">MPLSSRQDQVARRSRVSARRRNSRREVTSAAIHPGTVLAPGEGDTLALATRKQRKDRMMKKLILGTLFLAVAAAPAGAYVQVGHLAQQQHMSATSQQANEVLVAHRTMNNYAQPAPEPVYMQDVSAAVNPVPEPGTIALTSMGLLALGAARRRRTTS</sequence>
<evidence type="ECO:0000256" key="1">
    <source>
        <dbReference type="SAM" id="MobiDB-lite"/>
    </source>
</evidence>
<keyword evidence="2" id="KW-1133">Transmembrane helix</keyword>
<name>A0A538SKW8_UNCEI</name>
<dbReference type="Proteomes" id="UP000320184">
    <property type="component" value="Unassembled WGS sequence"/>
</dbReference>
<organism evidence="4 5">
    <name type="scientific">Eiseniibacteriota bacterium</name>
    <dbReference type="NCBI Taxonomy" id="2212470"/>
    <lineage>
        <taxon>Bacteria</taxon>
        <taxon>Candidatus Eiseniibacteriota</taxon>
    </lineage>
</organism>
<evidence type="ECO:0000313" key="4">
    <source>
        <dbReference type="EMBL" id="TMQ52015.1"/>
    </source>
</evidence>
<dbReference type="NCBIfam" id="TIGR02595">
    <property type="entry name" value="PEP_CTERM"/>
    <property type="match status" value="1"/>
</dbReference>
<proteinExistence type="predicted"/>
<accession>A0A538SKW8</accession>